<reference evidence="2" key="1">
    <citation type="journal article" date="2020" name="bioRxiv">
        <title>Hybrid origin of Populus tomentosa Carr. identified through genome sequencing and phylogenomic analysis.</title>
        <authorList>
            <person name="An X."/>
            <person name="Gao K."/>
            <person name="Chen Z."/>
            <person name="Li J."/>
            <person name="Yang X."/>
            <person name="Yang X."/>
            <person name="Zhou J."/>
            <person name="Guo T."/>
            <person name="Zhao T."/>
            <person name="Huang S."/>
            <person name="Miao D."/>
            <person name="Khan W.U."/>
            <person name="Rao P."/>
            <person name="Ye M."/>
            <person name="Lei B."/>
            <person name="Liao W."/>
            <person name="Wang J."/>
            <person name="Ji L."/>
            <person name="Li Y."/>
            <person name="Guo B."/>
            <person name="Mustafa N.S."/>
            <person name="Li S."/>
            <person name="Yun Q."/>
            <person name="Keller S.R."/>
            <person name="Mao J."/>
            <person name="Zhang R."/>
            <person name="Strauss S.H."/>
        </authorList>
    </citation>
    <scope>NUCLEOTIDE SEQUENCE</scope>
    <source>
        <strain evidence="2">GM15</strain>
        <tissue evidence="2">Leaf</tissue>
    </source>
</reference>
<dbReference type="OrthoDB" id="26525at2759"/>
<dbReference type="Pfam" id="PF13405">
    <property type="entry name" value="EF-hand_6"/>
    <property type="match status" value="1"/>
</dbReference>
<dbReference type="AlphaFoldDB" id="A0A8X8D5Q4"/>
<evidence type="ECO:0000259" key="1">
    <source>
        <dbReference type="PROSITE" id="PS50222"/>
    </source>
</evidence>
<feature type="domain" description="EF-hand" evidence="1">
    <location>
        <begin position="115"/>
        <end position="143"/>
    </location>
</feature>
<gene>
    <name evidence="2" type="ORF">POTOM_004487</name>
</gene>
<dbReference type="Proteomes" id="UP000886885">
    <property type="component" value="Chromosome 1D"/>
</dbReference>
<dbReference type="GO" id="GO:0005509">
    <property type="term" value="F:calcium ion binding"/>
    <property type="evidence" value="ECO:0007669"/>
    <property type="project" value="InterPro"/>
</dbReference>
<accession>A0A8X8D5Q4</accession>
<organism evidence="2 3">
    <name type="scientific">Populus tomentosa</name>
    <name type="common">Chinese white poplar</name>
    <dbReference type="NCBI Taxonomy" id="118781"/>
    <lineage>
        <taxon>Eukaryota</taxon>
        <taxon>Viridiplantae</taxon>
        <taxon>Streptophyta</taxon>
        <taxon>Embryophyta</taxon>
        <taxon>Tracheophyta</taxon>
        <taxon>Spermatophyta</taxon>
        <taxon>Magnoliopsida</taxon>
        <taxon>eudicotyledons</taxon>
        <taxon>Gunneridae</taxon>
        <taxon>Pentapetalae</taxon>
        <taxon>rosids</taxon>
        <taxon>fabids</taxon>
        <taxon>Malpighiales</taxon>
        <taxon>Salicaceae</taxon>
        <taxon>Saliceae</taxon>
        <taxon>Populus</taxon>
    </lineage>
</organism>
<dbReference type="InterPro" id="IPR018247">
    <property type="entry name" value="EF_Hand_1_Ca_BS"/>
</dbReference>
<keyword evidence="3" id="KW-1185">Reference proteome</keyword>
<dbReference type="EMBL" id="JAAWWB010000002">
    <property type="protein sequence ID" value="KAG6788421.1"/>
    <property type="molecule type" value="Genomic_DNA"/>
</dbReference>
<name>A0A8X8D5Q4_POPTO</name>
<dbReference type="PROSITE" id="PS50222">
    <property type="entry name" value="EF_HAND_2"/>
    <property type="match status" value="1"/>
</dbReference>
<sequence length="143" mass="15298">MYPNQDIPSAIGSAAARSITPILTSVLPLDPSSSLIIPQLLASAPALYSSFILTLGSLPSSAPAFYSSPQSADEFPTAPFVVDLHPSAPKTWIQINGDRSVDLDELMEAIIECGSKEGELMDAFLIFDIDKNGFISAKELQRD</sequence>
<proteinExistence type="predicted"/>
<comment type="caution">
    <text evidence="2">The sequence shown here is derived from an EMBL/GenBank/DDBJ whole genome shotgun (WGS) entry which is preliminary data.</text>
</comment>
<evidence type="ECO:0000313" key="3">
    <source>
        <dbReference type="Proteomes" id="UP000886885"/>
    </source>
</evidence>
<protein>
    <recommendedName>
        <fullName evidence="1">EF-hand domain-containing protein</fullName>
    </recommendedName>
</protein>
<dbReference type="InterPro" id="IPR002048">
    <property type="entry name" value="EF_hand_dom"/>
</dbReference>
<dbReference type="PROSITE" id="PS00018">
    <property type="entry name" value="EF_HAND_1"/>
    <property type="match status" value="1"/>
</dbReference>
<evidence type="ECO:0000313" key="2">
    <source>
        <dbReference type="EMBL" id="KAG6788421.1"/>
    </source>
</evidence>